<dbReference type="Proteomes" id="UP000270856">
    <property type="component" value="Unassembled WGS sequence"/>
</dbReference>
<dbReference type="GO" id="GO:0009279">
    <property type="term" value="C:cell outer membrane"/>
    <property type="evidence" value="ECO:0007669"/>
    <property type="project" value="UniProtKB-SubCell"/>
</dbReference>
<dbReference type="GO" id="GO:0015562">
    <property type="term" value="F:efflux transmembrane transporter activity"/>
    <property type="evidence" value="ECO:0007669"/>
    <property type="project" value="InterPro"/>
</dbReference>
<keyword evidence="4" id="KW-0472">Membrane</keyword>
<dbReference type="PANTHER" id="PTHR30026">
    <property type="entry name" value="OUTER MEMBRANE PROTEIN TOLC"/>
    <property type="match status" value="1"/>
</dbReference>
<dbReference type="PANTHER" id="PTHR30026:SF20">
    <property type="entry name" value="OUTER MEMBRANE PROTEIN TOLC"/>
    <property type="match status" value="1"/>
</dbReference>
<evidence type="ECO:0000256" key="3">
    <source>
        <dbReference type="ARBA" id="ARBA00022692"/>
    </source>
</evidence>
<dbReference type="RefSeq" id="WP_123899219.1">
    <property type="nucleotide sequence ID" value="NZ_RPFJ01000074.1"/>
</dbReference>
<evidence type="ECO:0000256" key="4">
    <source>
        <dbReference type="ARBA" id="ARBA00023136"/>
    </source>
</evidence>
<proteinExistence type="predicted"/>
<organism evidence="6 7">
    <name type="scientific">Aureibaculum marinum</name>
    <dbReference type="NCBI Taxonomy" id="2487930"/>
    <lineage>
        <taxon>Bacteria</taxon>
        <taxon>Pseudomonadati</taxon>
        <taxon>Bacteroidota</taxon>
        <taxon>Flavobacteriia</taxon>
        <taxon>Flavobacteriales</taxon>
        <taxon>Flavobacteriaceae</taxon>
        <taxon>Aureibaculum</taxon>
    </lineage>
</organism>
<evidence type="ECO:0000256" key="1">
    <source>
        <dbReference type="ARBA" id="ARBA00004442"/>
    </source>
</evidence>
<keyword evidence="3" id="KW-0812">Transmembrane</keyword>
<evidence type="ECO:0000313" key="7">
    <source>
        <dbReference type="Proteomes" id="UP000270856"/>
    </source>
</evidence>
<protein>
    <submittedName>
        <fullName evidence="6">TolC family protein</fullName>
    </submittedName>
</protein>
<dbReference type="EMBL" id="RPFJ01000074">
    <property type="protein sequence ID" value="RPD91243.1"/>
    <property type="molecule type" value="Genomic_DNA"/>
</dbReference>
<dbReference type="GO" id="GO:1990281">
    <property type="term" value="C:efflux pump complex"/>
    <property type="evidence" value="ECO:0007669"/>
    <property type="project" value="TreeGrafter"/>
</dbReference>
<sequence>MKKINLIIILLVHVNITAQDLLLEDCYKSANINYPLAKQHDLLAKQSALAIEAIKTEKLPSIDFAGQATYQSDVIEFPFSLPNTNVDPLNKDQYKATITMNQLIYAGGLIDTNTELKSINLKTKQKQIDVNLYQLKQQINQLYFSILLLQAKETLLIAKLNQLEIKIKEVKAGIKYGTLLPASDQILEAEILKIKQLITENSLNRASLTSTLSSLIGTEIANSVNFKNPEIEIDLTSEITRPELEVFELQKEQITKTEQLTKRQKSPKIIGFAQGGYGNPGLNMLDNSFQPYYIIGLKLNWNVFDWNANKKQRQSLKINKDIIDTEAEVFTLNTTIELNKQLSEIKKITQFIDDDKTIIKLRKKVLKAADSQLKNGVITSSTYITELTNLYEAENNLSTHQIQLLLAKANYLVIKGK</sequence>
<comment type="caution">
    <text evidence="6">The sequence shown here is derived from an EMBL/GenBank/DDBJ whole genome shotgun (WGS) entry which is preliminary data.</text>
</comment>
<dbReference type="SUPFAM" id="SSF56954">
    <property type="entry name" value="Outer membrane efflux proteins (OEP)"/>
    <property type="match status" value="1"/>
</dbReference>
<evidence type="ECO:0000256" key="2">
    <source>
        <dbReference type="ARBA" id="ARBA00022452"/>
    </source>
</evidence>
<dbReference type="AlphaFoldDB" id="A0A3N4NVT8"/>
<accession>A0A3N4NVT8</accession>
<dbReference type="InterPro" id="IPR051906">
    <property type="entry name" value="TolC-like"/>
</dbReference>
<dbReference type="Gene3D" id="1.20.1600.10">
    <property type="entry name" value="Outer membrane efflux proteins (OEP)"/>
    <property type="match status" value="1"/>
</dbReference>
<keyword evidence="5" id="KW-0998">Cell outer membrane</keyword>
<dbReference type="GO" id="GO:0015288">
    <property type="term" value="F:porin activity"/>
    <property type="evidence" value="ECO:0007669"/>
    <property type="project" value="TreeGrafter"/>
</dbReference>
<comment type="subcellular location">
    <subcellularLocation>
        <location evidence="1">Cell outer membrane</location>
    </subcellularLocation>
</comment>
<dbReference type="OrthoDB" id="976750at2"/>
<reference evidence="6 7" key="1">
    <citation type="submission" date="2018-11" db="EMBL/GenBank/DDBJ databases">
        <title>Aureibaculum marinum gen. nov., sp. nov., a member of the family Flavobacteriaceae isolated from the Bohai Sea.</title>
        <authorList>
            <person name="Ji X."/>
        </authorList>
    </citation>
    <scope>NUCLEOTIDE SEQUENCE [LARGE SCALE GENOMIC DNA]</scope>
    <source>
        <strain evidence="6 7">BH-SD17</strain>
    </source>
</reference>
<evidence type="ECO:0000313" key="6">
    <source>
        <dbReference type="EMBL" id="RPD91243.1"/>
    </source>
</evidence>
<keyword evidence="2" id="KW-1134">Transmembrane beta strand</keyword>
<name>A0A3N4NVT8_9FLAO</name>
<keyword evidence="7" id="KW-1185">Reference proteome</keyword>
<evidence type="ECO:0000256" key="5">
    <source>
        <dbReference type="ARBA" id="ARBA00023237"/>
    </source>
</evidence>
<gene>
    <name evidence="6" type="ORF">EGM88_15000</name>
</gene>